<dbReference type="GO" id="GO:0015185">
    <property type="term" value="F:gamma-aminobutyric acid transmembrane transporter activity"/>
    <property type="evidence" value="ECO:0000318"/>
    <property type="project" value="GO_Central"/>
</dbReference>
<dbReference type="JaponicusDB" id="SJAG_02986"/>
<reference evidence="10 11" key="1">
    <citation type="journal article" date="2011" name="Science">
        <title>Comparative functional genomics of the fission yeasts.</title>
        <authorList>
            <person name="Rhind N."/>
            <person name="Chen Z."/>
            <person name="Yassour M."/>
            <person name="Thompson D.A."/>
            <person name="Haas B.J."/>
            <person name="Habib N."/>
            <person name="Wapinski I."/>
            <person name="Roy S."/>
            <person name="Lin M.F."/>
            <person name="Heiman D.I."/>
            <person name="Young S.K."/>
            <person name="Furuya K."/>
            <person name="Guo Y."/>
            <person name="Pidoux A."/>
            <person name="Chen H.M."/>
            <person name="Robbertse B."/>
            <person name="Goldberg J.M."/>
            <person name="Aoki K."/>
            <person name="Bayne E.H."/>
            <person name="Berlin A.M."/>
            <person name="Desjardins C.A."/>
            <person name="Dobbs E."/>
            <person name="Dukaj L."/>
            <person name="Fan L."/>
            <person name="FitzGerald M.G."/>
            <person name="French C."/>
            <person name="Gujja S."/>
            <person name="Hansen K."/>
            <person name="Keifenheim D."/>
            <person name="Levin J.Z."/>
            <person name="Mosher R.A."/>
            <person name="Mueller C.A."/>
            <person name="Pfiffner J."/>
            <person name="Priest M."/>
            <person name="Russ C."/>
            <person name="Smialowska A."/>
            <person name="Swoboda P."/>
            <person name="Sykes S.M."/>
            <person name="Vaughn M."/>
            <person name="Vengrova S."/>
            <person name="Yoder R."/>
            <person name="Zeng Q."/>
            <person name="Allshire R."/>
            <person name="Baulcombe D."/>
            <person name="Birren B.W."/>
            <person name="Brown W."/>
            <person name="Ekwall K."/>
            <person name="Kellis M."/>
            <person name="Leatherwood J."/>
            <person name="Levin H."/>
            <person name="Margalit H."/>
            <person name="Martienssen R."/>
            <person name="Nieduszynski C.A."/>
            <person name="Spatafora J.W."/>
            <person name="Friedman N."/>
            <person name="Dalgaard J.Z."/>
            <person name="Baumann P."/>
            <person name="Niki H."/>
            <person name="Regev A."/>
            <person name="Nusbaum C."/>
        </authorList>
    </citation>
    <scope>NUCLEOTIDE SEQUENCE [LARGE SCALE GENOMIC DNA]</scope>
    <source>
        <strain evidence="11">yFS275 / FY16936</strain>
    </source>
</reference>
<evidence type="ECO:0000256" key="9">
    <source>
        <dbReference type="SAM" id="Phobius"/>
    </source>
</evidence>
<evidence type="ECO:0000256" key="7">
    <source>
        <dbReference type="ARBA" id="ARBA00023136"/>
    </source>
</evidence>
<sequence>MPHAATDVSRPCSSSSSSKGNKEEVIIDEDVKLLKELNYEPILHRQFDWFDNFCAQFAALDNINTVRMTFTMGVHFAGPAAYWIAFLVSSVFASMTAATLAEVCSALPAAGSVYFWAAKAAGPKFGMLAAFLVAWWSATGWTTFAASNSQAITGYIFAEVNVFGGSYKTDVNDVHFRAVQWIVAEALLLICIILNQLSPKNYRWVFRIAFFFIIVDVLLNFIWLPISVSRSYGFRDAKFVFTAIRYPAEYLDAAKQHIVPHAWKWCLAYFASTGVLCGIDASGHVAEETRHASKSAAHGLFWSTVSTAVLAFGCVIMFLFCIPPDDMLEQTLYNESSTQPFVNMYALALGRKAHVFMNVWIIIEMIFNTSIGIVASSRLVFAIARDGVLPFSGWISKVSKDGLPRNAITAIYIIASLILCSILPSNMAFSSLISGGVTPGFAIYALINICRLLNLNPEMPAARWSVGIFSKPFQFCAIIYNIFAFAINVSPYAYPVTGKNFNYSCVIFGSVTIFAFLCWIFVPRDKWLTAVFERMRTV</sequence>
<organism evidence="10 11">
    <name type="scientific">Schizosaccharomyces japonicus (strain yFS275 / FY16936)</name>
    <name type="common">Fission yeast</name>
    <dbReference type="NCBI Taxonomy" id="402676"/>
    <lineage>
        <taxon>Eukaryota</taxon>
        <taxon>Fungi</taxon>
        <taxon>Dikarya</taxon>
        <taxon>Ascomycota</taxon>
        <taxon>Taphrinomycotina</taxon>
        <taxon>Schizosaccharomycetes</taxon>
        <taxon>Schizosaccharomycetales</taxon>
        <taxon>Schizosaccharomycetaceae</taxon>
        <taxon>Schizosaccharomyces</taxon>
    </lineage>
</organism>
<keyword evidence="7 9" id="KW-0472">Membrane</keyword>
<dbReference type="HOGENOM" id="CLU_004495_7_1_1"/>
<evidence type="ECO:0000256" key="8">
    <source>
        <dbReference type="SAM" id="MobiDB-lite"/>
    </source>
</evidence>
<feature type="transmembrane region" description="Helical" evidence="9">
    <location>
        <begin position="500"/>
        <end position="522"/>
    </location>
</feature>
<feature type="transmembrane region" description="Helical" evidence="9">
    <location>
        <begin position="262"/>
        <end position="279"/>
    </location>
</feature>
<feature type="transmembrane region" description="Helical" evidence="9">
    <location>
        <begin position="204"/>
        <end position="226"/>
    </location>
</feature>
<feature type="transmembrane region" description="Helical" evidence="9">
    <location>
        <begin position="300"/>
        <end position="320"/>
    </location>
</feature>
<feature type="transmembrane region" description="Helical" evidence="9">
    <location>
        <begin position="405"/>
        <end position="425"/>
    </location>
</feature>
<keyword evidence="5" id="KW-0029">Amino-acid transport</keyword>
<dbReference type="GO" id="GO:0015812">
    <property type="term" value="P:gamma-aminobutyric acid transport"/>
    <property type="evidence" value="ECO:0000318"/>
    <property type="project" value="GO_Central"/>
</dbReference>
<dbReference type="eggNOG" id="KOG1289">
    <property type="taxonomic scope" value="Eukaryota"/>
</dbReference>
<evidence type="ECO:0000256" key="3">
    <source>
        <dbReference type="ARBA" id="ARBA00022448"/>
    </source>
</evidence>
<evidence type="ECO:0000313" key="10">
    <source>
        <dbReference type="EMBL" id="EEB07864.1"/>
    </source>
</evidence>
<keyword evidence="11" id="KW-1185">Reference proteome</keyword>
<dbReference type="AlphaFoldDB" id="B6K307"/>
<dbReference type="OMA" id="SALMISX"/>
<feature type="transmembrane region" description="Helical" evidence="9">
    <location>
        <begin position="431"/>
        <end position="453"/>
    </location>
</feature>
<dbReference type="PANTHER" id="PTHR45649">
    <property type="entry name" value="AMINO-ACID PERMEASE BAT1"/>
    <property type="match status" value="1"/>
</dbReference>
<comment type="similarity">
    <text evidence="2">Belongs to the amino acid-polyamine-organocation (APC) superfamily.</text>
</comment>
<dbReference type="PANTHER" id="PTHR45649:SF13">
    <property type="entry name" value="THIAMINE TRANSPORTER THI9"/>
    <property type="match status" value="1"/>
</dbReference>
<proteinExistence type="inferred from homology"/>
<evidence type="ECO:0000256" key="4">
    <source>
        <dbReference type="ARBA" id="ARBA00022692"/>
    </source>
</evidence>
<feature type="transmembrane region" description="Helical" evidence="9">
    <location>
        <begin position="178"/>
        <end position="197"/>
    </location>
</feature>
<comment type="subcellular location">
    <subcellularLocation>
        <location evidence="1">Membrane</location>
        <topology evidence="1">Multi-pass membrane protein</topology>
    </subcellularLocation>
</comment>
<dbReference type="GO" id="GO:0016020">
    <property type="term" value="C:membrane"/>
    <property type="evidence" value="ECO:0007669"/>
    <property type="project" value="UniProtKB-SubCell"/>
</dbReference>
<dbReference type="OrthoDB" id="10054429at2759"/>
<evidence type="ECO:0000256" key="6">
    <source>
        <dbReference type="ARBA" id="ARBA00022989"/>
    </source>
</evidence>
<dbReference type="RefSeq" id="XP_002174157.1">
    <property type="nucleotide sequence ID" value="XM_002174121.1"/>
</dbReference>
<accession>B6K307</accession>
<evidence type="ECO:0000313" key="11">
    <source>
        <dbReference type="Proteomes" id="UP000001744"/>
    </source>
</evidence>
<evidence type="ECO:0000256" key="2">
    <source>
        <dbReference type="ARBA" id="ARBA00009523"/>
    </source>
</evidence>
<keyword evidence="3" id="KW-0813">Transport</keyword>
<keyword evidence="6 9" id="KW-1133">Transmembrane helix</keyword>
<protein>
    <submittedName>
        <fullName evidence="10">Amino acid permease</fullName>
    </submittedName>
</protein>
<dbReference type="STRING" id="402676.B6K307"/>
<dbReference type="Gene3D" id="1.20.1740.10">
    <property type="entry name" value="Amino acid/polyamine transporter I"/>
    <property type="match status" value="1"/>
</dbReference>
<dbReference type="InterPro" id="IPR002293">
    <property type="entry name" value="AA/rel_permease1"/>
</dbReference>
<dbReference type="PIRSF" id="PIRSF006060">
    <property type="entry name" value="AA_transporter"/>
    <property type="match status" value="1"/>
</dbReference>
<gene>
    <name evidence="10" type="ORF">SJAG_02986</name>
</gene>
<name>B6K307_SCHJY</name>
<dbReference type="EMBL" id="KE651167">
    <property type="protein sequence ID" value="EEB07864.1"/>
    <property type="molecule type" value="Genomic_DNA"/>
</dbReference>
<evidence type="ECO:0000256" key="1">
    <source>
        <dbReference type="ARBA" id="ARBA00004141"/>
    </source>
</evidence>
<dbReference type="Proteomes" id="UP000001744">
    <property type="component" value="Unassembled WGS sequence"/>
</dbReference>
<feature type="region of interest" description="Disordered" evidence="8">
    <location>
        <begin position="1"/>
        <end position="21"/>
    </location>
</feature>
<feature type="transmembrane region" description="Helical" evidence="9">
    <location>
        <begin position="113"/>
        <end position="138"/>
    </location>
</feature>
<feature type="transmembrane region" description="Helical" evidence="9">
    <location>
        <begin position="80"/>
        <end position="101"/>
    </location>
</feature>
<keyword evidence="4 9" id="KW-0812">Transmembrane</keyword>
<evidence type="ECO:0000256" key="5">
    <source>
        <dbReference type="ARBA" id="ARBA00022970"/>
    </source>
</evidence>
<feature type="transmembrane region" description="Helical" evidence="9">
    <location>
        <begin position="359"/>
        <end position="384"/>
    </location>
</feature>
<dbReference type="GeneID" id="7051758"/>
<dbReference type="Pfam" id="PF13520">
    <property type="entry name" value="AA_permease_2"/>
    <property type="match status" value="1"/>
</dbReference>
<dbReference type="VEuPathDB" id="FungiDB:SJAG_02986"/>
<feature type="transmembrane region" description="Helical" evidence="9">
    <location>
        <begin position="473"/>
        <end position="494"/>
    </location>
</feature>